<dbReference type="SMART" id="SM00354">
    <property type="entry name" value="HTH_LACI"/>
    <property type="match status" value="1"/>
</dbReference>
<dbReference type="SUPFAM" id="SSF47413">
    <property type="entry name" value="lambda repressor-like DNA-binding domains"/>
    <property type="match status" value="1"/>
</dbReference>
<keyword evidence="6" id="KW-1185">Reference proteome</keyword>
<dbReference type="Gene3D" id="3.40.50.2300">
    <property type="match status" value="2"/>
</dbReference>
<dbReference type="InterPro" id="IPR010982">
    <property type="entry name" value="Lambda_DNA-bd_dom_sf"/>
</dbReference>
<protein>
    <submittedName>
        <fullName evidence="5">Transcriptional regulator</fullName>
    </submittedName>
</protein>
<dbReference type="CDD" id="cd01392">
    <property type="entry name" value="HTH_LacI"/>
    <property type="match status" value="1"/>
</dbReference>
<keyword evidence="3" id="KW-0804">Transcription</keyword>
<dbReference type="KEGG" id="ard:AXF14_12435"/>
<evidence type="ECO:0000259" key="4">
    <source>
        <dbReference type="PROSITE" id="PS50932"/>
    </source>
</evidence>
<dbReference type="Gene3D" id="1.10.260.40">
    <property type="entry name" value="lambda repressor-like DNA-binding domains"/>
    <property type="match status" value="1"/>
</dbReference>
<dbReference type="PROSITE" id="PS50932">
    <property type="entry name" value="HTH_LACI_2"/>
    <property type="match status" value="1"/>
</dbReference>
<dbReference type="InterPro" id="IPR028082">
    <property type="entry name" value="Peripla_BP_I"/>
</dbReference>
<dbReference type="SUPFAM" id="SSF53822">
    <property type="entry name" value="Periplasmic binding protein-like I"/>
    <property type="match status" value="1"/>
</dbReference>
<keyword evidence="1" id="KW-0805">Transcription regulation</keyword>
<keyword evidence="2" id="KW-0238">DNA-binding</keyword>
<evidence type="ECO:0000313" key="5">
    <source>
        <dbReference type="EMBL" id="AMD88613.1"/>
    </source>
</evidence>
<dbReference type="AlphaFoldDB" id="A0A0X8JGX1"/>
<feature type="domain" description="HTH lacI-type" evidence="4">
    <location>
        <begin position="1"/>
        <end position="36"/>
    </location>
</feature>
<dbReference type="Pfam" id="PF13377">
    <property type="entry name" value="Peripla_BP_3"/>
    <property type="match status" value="1"/>
</dbReference>
<evidence type="ECO:0000256" key="1">
    <source>
        <dbReference type="ARBA" id="ARBA00023015"/>
    </source>
</evidence>
<proteinExistence type="predicted"/>
<dbReference type="GO" id="GO:0003700">
    <property type="term" value="F:DNA-binding transcription factor activity"/>
    <property type="evidence" value="ECO:0007669"/>
    <property type="project" value="TreeGrafter"/>
</dbReference>
<name>A0A0X8JGX1_ACTRD</name>
<dbReference type="InterPro" id="IPR000843">
    <property type="entry name" value="HTH_LacI"/>
</dbReference>
<evidence type="ECO:0000313" key="6">
    <source>
        <dbReference type="Proteomes" id="UP000065220"/>
    </source>
</evidence>
<evidence type="ECO:0000256" key="2">
    <source>
        <dbReference type="ARBA" id="ARBA00023125"/>
    </source>
</evidence>
<dbReference type="InterPro" id="IPR046335">
    <property type="entry name" value="LacI/GalR-like_sensor"/>
</dbReference>
<gene>
    <name evidence="5" type="ORF">AXF14_12435</name>
</gene>
<accession>A0A0X8JGX1</accession>
<organism evidence="5 6">
    <name type="scientific">Actinomyces radicidentis</name>
    <dbReference type="NCBI Taxonomy" id="111015"/>
    <lineage>
        <taxon>Bacteria</taxon>
        <taxon>Bacillati</taxon>
        <taxon>Actinomycetota</taxon>
        <taxon>Actinomycetes</taxon>
        <taxon>Actinomycetales</taxon>
        <taxon>Actinomycetaceae</taxon>
        <taxon>Actinomyces</taxon>
    </lineage>
</organism>
<dbReference type="PANTHER" id="PTHR30146:SF109">
    <property type="entry name" value="HTH-TYPE TRANSCRIPTIONAL REGULATOR GALS"/>
    <property type="match status" value="1"/>
</dbReference>
<dbReference type="CDD" id="cd01574">
    <property type="entry name" value="PBP1_LacI"/>
    <property type="match status" value="1"/>
</dbReference>
<dbReference type="Proteomes" id="UP000065220">
    <property type="component" value="Chromosome"/>
</dbReference>
<evidence type="ECO:0000256" key="3">
    <source>
        <dbReference type="ARBA" id="ARBA00023163"/>
    </source>
</evidence>
<dbReference type="PANTHER" id="PTHR30146">
    <property type="entry name" value="LACI-RELATED TRANSCRIPTIONAL REPRESSOR"/>
    <property type="match status" value="1"/>
</dbReference>
<sequence>MLHDHPSVRPETRSRVRAAIEALGYQPNLAARVLASGSSGAVGILLTAGLSHGMSVAFSALARAVREQGSNVVLATADGSDPASVRRALAHLHGYHVDRIVVLAQRTDVLTVLALEHNEKPVVAVISGTHSFTGFSTLSIDQALGARLATEHLIDLGRRRLVHVSGDLSWQDASERLFAYQSTCADHDLPARWIGTEDWSSASGAAVAERLLATGLPDGIFAANDDIALGICRVLLAAGVRVPDDVAVVGFDDIPQAAWMTPSLSTVAQDFDTLGRTALSMSAELASGRDPRALALEPALIVRESTGGASV</sequence>
<dbReference type="GO" id="GO:0000976">
    <property type="term" value="F:transcription cis-regulatory region binding"/>
    <property type="evidence" value="ECO:0007669"/>
    <property type="project" value="TreeGrafter"/>
</dbReference>
<dbReference type="STRING" id="111015.AXF14_12435"/>
<reference evidence="6" key="1">
    <citation type="submission" date="2016-02" db="EMBL/GenBank/DDBJ databases">
        <authorList>
            <person name="Holder M.E."/>
            <person name="Ajami N.J."/>
            <person name="Petrosino J.F."/>
        </authorList>
    </citation>
    <scope>NUCLEOTIDE SEQUENCE [LARGE SCALE GENOMIC DNA]</scope>
    <source>
        <strain evidence="6">CCUG 36733</strain>
    </source>
</reference>
<dbReference type="EMBL" id="CP014228">
    <property type="protein sequence ID" value="AMD88613.1"/>
    <property type="molecule type" value="Genomic_DNA"/>
</dbReference>